<reference evidence="1 2" key="1">
    <citation type="journal article" date="2023" name="Life. Sci Alliance">
        <title>Evolutionary insights into 3D genome organization and epigenetic landscape of Vigna mungo.</title>
        <authorList>
            <person name="Junaid A."/>
            <person name="Singh B."/>
            <person name="Bhatia S."/>
        </authorList>
    </citation>
    <scope>NUCLEOTIDE SEQUENCE [LARGE SCALE GENOMIC DNA]</scope>
    <source>
        <strain evidence="1">Urdbean</strain>
    </source>
</reference>
<sequence>MDRMGETTIFRRKVNQNKNETAKIKFHKLTSPKLPSEPFLKDYFPSLKIINRMIPCGGVKFVLKRECQRNIFVIFIQPYRYITPKRVVGDKTNMRGSKSVLYFNYYISTLIFFHSNI</sequence>
<evidence type="ECO:0000313" key="1">
    <source>
        <dbReference type="EMBL" id="WVZ15194.1"/>
    </source>
</evidence>
<gene>
    <name evidence="1" type="ORF">V8G54_012760</name>
</gene>
<organism evidence="1 2">
    <name type="scientific">Vigna mungo</name>
    <name type="common">Black gram</name>
    <name type="synonym">Phaseolus mungo</name>
    <dbReference type="NCBI Taxonomy" id="3915"/>
    <lineage>
        <taxon>Eukaryota</taxon>
        <taxon>Viridiplantae</taxon>
        <taxon>Streptophyta</taxon>
        <taxon>Embryophyta</taxon>
        <taxon>Tracheophyta</taxon>
        <taxon>Spermatophyta</taxon>
        <taxon>Magnoliopsida</taxon>
        <taxon>eudicotyledons</taxon>
        <taxon>Gunneridae</taxon>
        <taxon>Pentapetalae</taxon>
        <taxon>rosids</taxon>
        <taxon>fabids</taxon>
        <taxon>Fabales</taxon>
        <taxon>Fabaceae</taxon>
        <taxon>Papilionoideae</taxon>
        <taxon>50 kb inversion clade</taxon>
        <taxon>NPAAA clade</taxon>
        <taxon>indigoferoid/millettioid clade</taxon>
        <taxon>Phaseoleae</taxon>
        <taxon>Vigna</taxon>
    </lineage>
</organism>
<name>A0AAQ3NSG1_VIGMU</name>
<evidence type="ECO:0000313" key="2">
    <source>
        <dbReference type="Proteomes" id="UP001374535"/>
    </source>
</evidence>
<proteinExistence type="predicted"/>
<dbReference type="EMBL" id="CP144697">
    <property type="protein sequence ID" value="WVZ15194.1"/>
    <property type="molecule type" value="Genomic_DNA"/>
</dbReference>
<protein>
    <submittedName>
        <fullName evidence="1">Uncharacterized protein</fullName>
    </submittedName>
</protein>
<dbReference type="AlphaFoldDB" id="A0AAQ3NSG1"/>
<dbReference type="Proteomes" id="UP001374535">
    <property type="component" value="Chromosome 4"/>
</dbReference>
<keyword evidence="2" id="KW-1185">Reference proteome</keyword>
<accession>A0AAQ3NSG1</accession>